<dbReference type="PROSITE" id="PS00109">
    <property type="entry name" value="PROTEIN_KINASE_TYR"/>
    <property type="match status" value="1"/>
</dbReference>
<evidence type="ECO:0000256" key="12">
    <source>
        <dbReference type="SAM" id="MobiDB-lite"/>
    </source>
</evidence>
<dbReference type="Gene3D" id="3.30.160.60">
    <property type="entry name" value="Classic Zinc Finger"/>
    <property type="match status" value="1"/>
</dbReference>
<dbReference type="Proteomes" id="UP000053732">
    <property type="component" value="Unassembled WGS sequence"/>
</dbReference>
<comment type="catalytic activity">
    <reaction evidence="10">
        <text>L-threonyl-[protein] + ATP = O-phospho-L-threonyl-[protein] + ADP + H(+)</text>
        <dbReference type="Rhea" id="RHEA:46608"/>
        <dbReference type="Rhea" id="RHEA-COMP:11060"/>
        <dbReference type="Rhea" id="RHEA-COMP:11605"/>
        <dbReference type="ChEBI" id="CHEBI:15378"/>
        <dbReference type="ChEBI" id="CHEBI:30013"/>
        <dbReference type="ChEBI" id="CHEBI:30616"/>
        <dbReference type="ChEBI" id="CHEBI:61977"/>
        <dbReference type="ChEBI" id="CHEBI:456216"/>
        <dbReference type="EC" id="2.7.11.1"/>
    </reaction>
</comment>
<feature type="region of interest" description="Disordered" evidence="12">
    <location>
        <begin position="470"/>
        <end position="522"/>
    </location>
</feature>
<keyword evidence="7" id="KW-0779">Telomere</keyword>
<comment type="subunit">
    <text evidence="3">Component of the EKC/KEOPS complex composed of at least BUD32, CGI121, GON7, KAE1 and PCC1; the whole complex dimerizes.</text>
</comment>
<dbReference type="PANTHER" id="PTHR24345">
    <property type="entry name" value="SERINE/THREONINE-PROTEIN KINASE PLK"/>
    <property type="match status" value="1"/>
</dbReference>
<evidence type="ECO:0000313" key="15">
    <source>
        <dbReference type="Proteomes" id="UP000053732"/>
    </source>
</evidence>
<evidence type="ECO:0000313" key="14">
    <source>
        <dbReference type="EMBL" id="CRL23321.1"/>
    </source>
</evidence>
<dbReference type="GO" id="GO:0005524">
    <property type="term" value="F:ATP binding"/>
    <property type="evidence" value="ECO:0007669"/>
    <property type="project" value="InterPro"/>
</dbReference>
<comment type="subcellular location">
    <subcellularLocation>
        <location evidence="2">Chromosome</location>
        <location evidence="2">Telomere</location>
    </subcellularLocation>
</comment>
<reference evidence="14 15" key="1">
    <citation type="journal article" date="2014" name="Nat. Commun.">
        <title>Multiple recent horizontal transfers of a large genomic region in cheese making fungi.</title>
        <authorList>
            <person name="Cheeseman K."/>
            <person name="Ropars J."/>
            <person name="Renault P."/>
            <person name="Dupont J."/>
            <person name="Gouzy J."/>
            <person name="Branca A."/>
            <person name="Abraham A.L."/>
            <person name="Ceppi M."/>
            <person name="Conseiller E."/>
            <person name="Debuchy R."/>
            <person name="Malagnac F."/>
            <person name="Goarin A."/>
            <person name="Silar P."/>
            <person name="Lacoste S."/>
            <person name="Sallet E."/>
            <person name="Bensimon A."/>
            <person name="Giraud T."/>
            <person name="Brygoo Y."/>
        </authorList>
    </citation>
    <scope>NUCLEOTIDE SEQUENCE [LARGE SCALE GENOMIC DNA]</scope>
    <source>
        <strain evidence="15">FM 013</strain>
    </source>
</reference>
<dbReference type="Gene3D" id="1.10.510.10">
    <property type="entry name" value="Transferase(Phosphotransferase) domain 1"/>
    <property type="match status" value="1"/>
</dbReference>
<proteinExistence type="predicted"/>
<keyword evidence="14" id="KW-0418">Kinase</keyword>
<dbReference type="InterPro" id="IPR000719">
    <property type="entry name" value="Prot_kinase_dom"/>
</dbReference>
<dbReference type="STRING" id="1429867.A0A0G4PAJ2"/>
<gene>
    <name evidence="14" type="ORF">PCAMFM013_S009g000261</name>
</gene>
<evidence type="ECO:0000256" key="4">
    <source>
        <dbReference type="ARBA" id="ARBA00012513"/>
    </source>
</evidence>
<dbReference type="GO" id="GO:0004674">
    <property type="term" value="F:protein serine/threonine kinase activity"/>
    <property type="evidence" value="ECO:0007669"/>
    <property type="project" value="UniProtKB-EC"/>
</dbReference>
<keyword evidence="15" id="KW-1185">Reference proteome</keyword>
<evidence type="ECO:0000256" key="1">
    <source>
        <dbReference type="ARBA" id="ARBA00003747"/>
    </source>
</evidence>
<dbReference type="AlphaFoldDB" id="A0A0G4PAJ2"/>
<organism evidence="14 15">
    <name type="scientific">Penicillium camemberti (strain FM 013)</name>
    <dbReference type="NCBI Taxonomy" id="1429867"/>
    <lineage>
        <taxon>Eukaryota</taxon>
        <taxon>Fungi</taxon>
        <taxon>Dikarya</taxon>
        <taxon>Ascomycota</taxon>
        <taxon>Pezizomycotina</taxon>
        <taxon>Eurotiomycetes</taxon>
        <taxon>Eurotiomycetidae</taxon>
        <taxon>Eurotiales</taxon>
        <taxon>Aspergillaceae</taxon>
        <taxon>Penicillium</taxon>
    </lineage>
</organism>
<dbReference type="InterPro" id="IPR011009">
    <property type="entry name" value="Kinase-like_dom_sf"/>
</dbReference>
<evidence type="ECO:0000256" key="6">
    <source>
        <dbReference type="ARBA" id="ARBA00019973"/>
    </source>
</evidence>
<keyword evidence="7" id="KW-0158">Chromosome</keyword>
<dbReference type="PROSITE" id="PS50011">
    <property type="entry name" value="PROTEIN_KINASE_DOM"/>
    <property type="match status" value="1"/>
</dbReference>
<dbReference type="Pfam" id="PF00069">
    <property type="entry name" value="Pkinase"/>
    <property type="match status" value="1"/>
</dbReference>
<evidence type="ECO:0000256" key="10">
    <source>
        <dbReference type="ARBA" id="ARBA00047899"/>
    </source>
</evidence>
<evidence type="ECO:0000259" key="13">
    <source>
        <dbReference type="PROSITE" id="PS50011"/>
    </source>
</evidence>
<evidence type="ECO:0000256" key="11">
    <source>
        <dbReference type="ARBA" id="ARBA00048679"/>
    </source>
</evidence>
<dbReference type="InterPro" id="IPR008266">
    <property type="entry name" value="Tyr_kinase_AS"/>
</dbReference>
<sequence>MTSPETQTIRFPKEFYNQTTLTAKDHADEQTRPRFPCPHAKKPGCEKTFSSKGDANLPAMRAHDKVKWAFPLEDENGCTETFFSKHAAETHAKRIHGDKGTSSSGLPSPRTKYLRCEKTFATSQGADRHVEDVHDRVKPLAKKQGCEMRFTDQSNAKRHLTTVHGNTKKRKTHCTSLMINYMLPLTGHVLRQVRRRSYEDPNERIPPGVEEVISRGSCHVGRLTDKSVLKYASDFNDPNYLASIKIEYRILQILGPHPRIVESKGLAEDGLILKYYPNGTIRNYLKNHPYESMELRIKWCRQLVDTLCFVHSKRVIHCDICLHNILLDDNLDIILADFQGLVISRETGLVMLDGLTRECAKSYMPRDDLWAASYKTDLFALGSALYHLINGHEVFPELDSFDDEKIITARFANGEYPKNDYPGGYIVEKCWRGEYASAAEVSVDLVEIESAWKFMDDALKRLDVEAPLDDEGEWFEGYQDEIEEEGEEYEDQEDGDYEDDEDGEYEEDEDGEYEDDEDVEVL</sequence>
<evidence type="ECO:0000256" key="5">
    <source>
        <dbReference type="ARBA" id="ARBA00013948"/>
    </source>
</evidence>
<dbReference type="CDD" id="cd00180">
    <property type="entry name" value="PKc"/>
    <property type="match status" value="1"/>
</dbReference>
<dbReference type="EC" id="2.7.11.1" evidence="4"/>
<dbReference type="GO" id="GO:0000781">
    <property type="term" value="C:chromosome, telomeric region"/>
    <property type="evidence" value="ECO:0007669"/>
    <property type="project" value="UniProtKB-SubCell"/>
</dbReference>
<keyword evidence="14" id="KW-0808">Transferase</keyword>
<evidence type="ECO:0000256" key="2">
    <source>
        <dbReference type="ARBA" id="ARBA00004574"/>
    </source>
</evidence>
<feature type="domain" description="Protein kinase" evidence="13">
    <location>
        <begin position="209"/>
        <end position="475"/>
    </location>
</feature>
<evidence type="ECO:0000256" key="8">
    <source>
        <dbReference type="ARBA" id="ARBA00030980"/>
    </source>
</evidence>
<protein>
    <recommendedName>
        <fullName evidence="6">EKC/KEOPS complex subunit BUD32</fullName>
        <ecNumber evidence="4">2.7.11.1</ecNumber>
    </recommendedName>
    <alternativeName>
        <fullName evidence="8 9">Atypical Serine/threonine protein kinase BUD32</fullName>
    </alternativeName>
    <alternativeName>
        <fullName evidence="5">EKC/KEOPS complex subunit bud32</fullName>
    </alternativeName>
</protein>
<evidence type="ECO:0000256" key="9">
    <source>
        <dbReference type="ARBA" id="ARBA00033194"/>
    </source>
</evidence>
<dbReference type="SUPFAM" id="SSF56112">
    <property type="entry name" value="Protein kinase-like (PK-like)"/>
    <property type="match status" value="1"/>
</dbReference>
<accession>A0A0G4PAJ2</accession>
<evidence type="ECO:0000256" key="3">
    <source>
        <dbReference type="ARBA" id="ARBA00011534"/>
    </source>
</evidence>
<dbReference type="EMBL" id="HG793142">
    <property type="protein sequence ID" value="CRL23321.1"/>
    <property type="molecule type" value="Genomic_DNA"/>
</dbReference>
<name>A0A0G4PAJ2_PENC3</name>
<evidence type="ECO:0000256" key="7">
    <source>
        <dbReference type="ARBA" id="ARBA00022895"/>
    </source>
</evidence>
<comment type="function">
    <text evidence="1">Component of the EKC/KEOPS complex that is required for the formation of a threonylcarbamoyl group on adenosine at position 37 (t(6)A37) in tRNAs that read codons beginning with adenine. The complex is probably involved in the transfer of the threonylcarbamoyl moiety of threonylcarbamoyl-AMP (TC-AMP) to the N6 group of A37. BUD32 has ATPase activity in the context of the EKC/KEOPS complex and likely plays a supporting role to the catalytic subunit KAE1. The EKC/KEOPS complex also promotes both telomere uncapping and telomere elongation. The complex is required for efficient recruitment of transcriptional coactivators.</text>
</comment>
<dbReference type="GO" id="GO:0005634">
    <property type="term" value="C:nucleus"/>
    <property type="evidence" value="ECO:0007669"/>
    <property type="project" value="TreeGrafter"/>
</dbReference>
<comment type="catalytic activity">
    <reaction evidence="11">
        <text>L-seryl-[protein] + ATP = O-phospho-L-seryl-[protein] + ADP + H(+)</text>
        <dbReference type="Rhea" id="RHEA:17989"/>
        <dbReference type="Rhea" id="RHEA-COMP:9863"/>
        <dbReference type="Rhea" id="RHEA-COMP:11604"/>
        <dbReference type="ChEBI" id="CHEBI:15378"/>
        <dbReference type="ChEBI" id="CHEBI:29999"/>
        <dbReference type="ChEBI" id="CHEBI:30616"/>
        <dbReference type="ChEBI" id="CHEBI:83421"/>
        <dbReference type="ChEBI" id="CHEBI:456216"/>
        <dbReference type="EC" id="2.7.11.1"/>
    </reaction>
</comment>